<sequence length="230" mass="25726">QLKQCQPSLRRIFFSGIHPTFRQPPLSKHLATVGRKKFPLTGRSLQQNPAQPLKKAKNGLFTNGETATQRRDEVTDKQHTWLALCTARNNNKTFSVELKSYGGTNTSGQTDPGGECSQEAEDARPTTSGDESHTCDQCERTFATKSRLTVHKRIHADVKLYRCDECGTSFCRSSSLKRHRLLHSGIKPHVCDECGLAFTWLPSLRKHQLSHSGSKTFCCDLLKNRELGGS</sequence>
<dbReference type="GeneTree" id="ENSGT01150000286953"/>
<dbReference type="FunFam" id="3.30.160.60:FF:000030">
    <property type="entry name" value="Zinc finger protein 628"/>
    <property type="match status" value="1"/>
</dbReference>
<keyword evidence="3" id="KW-0677">Repeat</keyword>
<protein>
    <recommendedName>
        <fullName evidence="12">C2H2-type domain-containing protein</fullName>
    </recommendedName>
</protein>
<evidence type="ECO:0000256" key="7">
    <source>
        <dbReference type="ARBA" id="ARBA00023125"/>
    </source>
</evidence>
<evidence type="ECO:0000256" key="3">
    <source>
        <dbReference type="ARBA" id="ARBA00022737"/>
    </source>
</evidence>
<keyword evidence="9" id="KW-0539">Nucleus</keyword>
<keyword evidence="6" id="KW-0805">Transcription regulation</keyword>
<dbReference type="PROSITE" id="PS00028">
    <property type="entry name" value="ZINC_FINGER_C2H2_1"/>
    <property type="match status" value="3"/>
</dbReference>
<evidence type="ECO:0000259" key="12">
    <source>
        <dbReference type="PROSITE" id="PS50157"/>
    </source>
</evidence>
<evidence type="ECO:0000256" key="4">
    <source>
        <dbReference type="ARBA" id="ARBA00022771"/>
    </source>
</evidence>
<evidence type="ECO:0000256" key="10">
    <source>
        <dbReference type="PROSITE-ProRule" id="PRU00042"/>
    </source>
</evidence>
<dbReference type="Pfam" id="PF00096">
    <property type="entry name" value="zf-C2H2"/>
    <property type="match status" value="2"/>
</dbReference>
<dbReference type="OMA" id="HICHICT"/>
<accession>A0A3Q2VZT8</accession>
<feature type="domain" description="C2H2-type" evidence="12">
    <location>
        <begin position="161"/>
        <end position="188"/>
    </location>
</feature>
<dbReference type="Ensembl" id="ENSHBUT00000022090.1">
    <property type="protein sequence ID" value="ENSHBUP00000014168.1"/>
    <property type="gene ID" value="ENSHBUG00000016012.1"/>
</dbReference>
<evidence type="ECO:0000256" key="6">
    <source>
        <dbReference type="ARBA" id="ARBA00023015"/>
    </source>
</evidence>
<dbReference type="FunFam" id="3.30.160.60:FF:000003">
    <property type="entry name" value="Zinc finger protein 3 homolog"/>
    <property type="match status" value="1"/>
</dbReference>
<keyword evidence="5" id="KW-0862">Zinc</keyword>
<evidence type="ECO:0000256" key="8">
    <source>
        <dbReference type="ARBA" id="ARBA00023163"/>
    </source>
</evidence>
<evidence type="ECO:0000313" key="14">
    <source>
        <dbReference type="Proteomes" id="UP000264840"/>
    </source>
</evidence>
<dbReference type="PROSITE" id="PS50157">
    <property type="entry name" value="ZINC_FINGER_C2H2_2"/>
    <property type="match status" value="3"/>
</dbReference>
<evidence type="ECO:0000256" key="5">
    <source>
        <dbReference type="ARBA" id="ARBA00022833"/>
    </source>
</evidence>
<evidence type="ECO:0000256" key="11">
    <source>
        <dbReference type="SAM" id="MobiDB-lite"/>
    </source>
</evidence>
<dbReference type="GO" id="GO:0008270">
    <property type="term" value="F:zinc ion binding"/>
    <property type="evidence" value="ECO:0007669"/>
    <property type="project" value="UniProtKB-KW"/>
</dbReference>
<keyword evidence="8" id="KW-0804">Transcription</keyword>
<evidence type="ECO:0000256" key="2">
    <source>
        <dbReference type="ARBA" id="ARBA00022723"/>
    </source>
</evidence>
<dbReference type="Gene3D" id="3.30.160.60">
    <property type="entry name" value="Classic Zinc Finger"/>
    <property type="match status" value="3"/>
</dbReference>
<feature type="domain" description="C2H2-type" evidence="12">
    <location>
        <begin position="189"/>
        <end position="216"/>
    </location>
</feature>
<dbReference type="InterPro" id="IPR013087">
    <property type="entry name" value="Znf_C2H2_type"/>
</dbReference>
<dbReference type="GO" id="GO:0000978">
    <property type="term" value="F:RNA polymerase II cis-regulatory region sequence-specific DNA binding"/>
    <property type="evidence" value="ECO:0007669"/>
    <property type="project" value="TreeGrafter"/>
</dbReference>
<keyword evidence="14" id="KW-1185">Reference proteome</keyword>
<dbReference type="InterPro" id="IPR036236">
    <property type="entry name" value="Znf_C2H2_sf"/>
</dbReference>
<organism evidence="13 14">
    <name type="scientific">Haplochromis burtoni</name>
    <name type="common">Burton's mouthbrooder</name>
    <name type="synonym">Chromis burtoni</name>
    <dbReference type="NCBI Taxonomy" id="8153"/>
    <lineage>
        <taxon>Eukaryota</taxon>
        <taxon>Metazoa</taxon>
        <taxon>Chordata</taxon>
        <taxon>Craniata</taxon>
        <taxon>Vertebrata</taxon>
        <taxon>Euteleostomi</taxon>
        <taxon>Actinopterygii</taxon>
        <taxon>Neopterygii</taxon>
        <taxon>Teleostei</taxon>
        <taxon>Neoteleostei</taxon>
        <taxon>Acanthomorphata</taxon>
        <taxon>Ovalentaria</taxon>
        <taxon>Cichlomorphae</taxon>
        <taxon>Cichliformes</taxon>
        <taxon>Cichlidae</taxon>
        <taxon>African cichlids</taxon>
        <taxon>Pseudocrenilabrinae</taxon>
        <taxon>Haplochromini</taxon>
        <taxon>Haplochromis</taxon>
    </lineage>
</organism>
<feature type="region of interest" description="Disordered" evidence="11">
    <location>
        <begin position="100"/>
        <end position="132"/>
    </location>
</feature>
<dbReference type="Proteomes" id="UP000264840">
    <property type="component" value="Unplaced"/>
</dbReference>
<dbReference type="PANTHER" id="PTHR23226:SF416">
    <property type="entry name" value="FI01424P"/>
    <property type="match status" value="1"/>
</dbReference>
<keyword evidence="7" id="KW-0238">DNA-binding</keyword>
<dbReference type="GO" id="GO:0000981">
    <property type="term" value="F:DNA-binding transcription factor activity, RNA polymerase II-specific"/>
    <property type="evidence" value="ECO:0007669"/>
    <property type="project" value="TreeGrafter"/>
</dbReference>
<proteinExistence type="predicted"/>
<reference evidence="13" key="1">
    <citation type="submission" date="2025-08" db="UniProtKB">
        <authorList>
            <consortium name="Ensembl"/>
        </authorList>
    </citation>
    <scope>IDENTIFICATION</scope>
</reference>
<dbReference type="STRING" id="8153.ENSHBUP00000014168"/>
<dbReference type="GO" id="GO:0005634">
    <property type="term" value="C:nucleus"/>
    <property type="evidence" value="ECO:0007669"/>
    <property type="project" value="UniProtKB-SubCell"/>
</dbReference>
<evidence type="ECO:0000313" key="13">
    <source>
        <dbReference type="Ensembl" id="ENSHBUP00000014168.1"/>
    </source>
</evidence>
<keyword evidence="2" id="KW-0479">Metal-binding</keyword>
<dbReference type="PANTHER" id="PTHR23226">
    <property type="entry name" value="ZINC FINGER AND SCAN DOMAIN-CONTAINING"/>
    <property type="match status" value="1"/>
</dbReference>
<comment type="subcellular location">
    <subcellularLocation>
        <location evidence="1">Nucleus</location>
    </subcellularLocation>
</comment>
<dbReference type="SUPFAM" id="SSF57667">
    <property type="entry name" value="beta-beta-alpha zinc fingers"/>
    <property type="match status" value="2"/>
</dbReference>
<feature type="domain" description="C2H2-type" evidence="12">
    <location>
        <begin position="133"/>
        <end position="160"/>
    </location>
</feature>
<dbReference type="SMART" id="SM00355">
    <property type="entry name" value="ZnF_C2H2"/>
    <property type="match status" value="3"/>
</dbReference>
<dbReference type="FunFam" id="3.30.160.60:FF:000065">
    <property type="entry name" value="B-cell CLL/lymphoma 6, member B"/>
    <property type="match status" value="1"/>
</dbReference>
<reference evidence="13" key="2">
    <citation type="submission" date="2025-09" db="UniProtKB">
        <authorList>
            <consortium name="Ensembl"/>
        </authorList>
    </citation>
    <scope>IDENTIFICATION</scope>
</reference>
<name>A0A3Q2VZT8_HAPBU</name>
<dbReference type="AlphaFoldDB" id="A0A3Q2VZT8"/>
<evidence type="ECO:0000256" key="1">
    <source>
        <dbReference type="ARBA" id="ARBA00004123"/>
    </source>
</evidence>
<evidence type="ECO:0000256" key="9">
    <source>
        <dbReference type="ARBA" id="ARBA00023242"/>
    </source>
</evidence>
<keyword evidence="4 10" id="KW-0863">Zinc-finger</keyword>